<accession>X0RLX1</accession>
<dbReference type="NCBIfam" id="NF004630">
    <property type="entry name" value="PRK05974.1"/>
    <property type="match status" value="1"/>
</dbReference>
<dbReference type="GO" id="GO:0006164">
    <property type="term" value="P:purine nucleotide biosynthetic process"/>
    <property type="evidence" value="ECO:0007669"/>
    <property type="project" value="UniProtKB-KW"/>
</dbReference>
<sequence>MSAYLAKVYVSLKPTVNDPQGLTIKGGLHSLGFAEVDSVRAGKYMEIRFQANDRAHAEKQVAEMCRLLLANPIIEEFRFELEDTTG</sequence>
<keyword evidence="4" id="KW-0658">Purine biosynthesis</keyword>
<evidence type="ECO:0000256" key="4">
    <source>
        <dbReference type="ARBA" id="ARBA00022755"/>
    </source>
</evidence>
<evidence type="ECO:0000256" key="3">
    <source>
        <dbReference type="ARBA" id="ARBA00022741"/>
    </source>
</evidence>
<keyword evidence="3" id="KW-0547">Nucleotide-binding</keyword>
<dbReference type="InterPro" id="IPR036604">
    <property type="entry name" value="PurS-like_sf"/>
</dbReference>
<dbReference type="NCBIfam" id="TIGR00302">
    <property type="entry name" value="phosphoribosylformylglycinamidine synthase subunit PurS"/>
    <property type="match status" value="1"/>
</dbReference>
<name>X0RLX1_9ZZZZ</name>
<dbReference type="GO" id="GO:0016874">
    <property type="term" value="F:ligase activity"/>
    <property type="evidence" value="ECO:0007669"/>
    <property type="project" value="UniProtKB-KW"/>
</dbReference>
<dbReference type="InterPro" id="IPR003850">
    <property type="entry name" value="PurS"/>
</dbReference>
<dbReference type="AlphaFoldDB" id="X0RLX1"/>
<gene>
    <name evidence="6" type="ORF">S01H1_10201</name>
</gene>
<dbReference type="PANTHER" id="PTHR34696:SF1">
    <property type="entry name" value="PHOSPHORIBOSYLFORMYLGLYCINAMIDINE SYNTHASE SUBUNIT PURS"/>
    <property type="match status" value="1"/>
</dbReference>
<dbReference type="SUPFAM" id="SSF82697">
    <property type="entry name" value="PurS-like"/>
    <property type="match status" value="1"/>
</dbReference>
<evidence type="ECO:0000256" key="2">
    <source>
        <dbReference type="ARBA" id="ARBA00022598"/>
    </source>
</evidence>
<dbReference type="HAMAP" id="MF_01926">
    <property type="entry name" value="PurS"/>
    <property type="match status" value="1"/>
</dbReference>
<evidence type="ECO:0000313" key="6">
    <source>
        <dbReference type="EMBL" id="GAF69829.1"/>
    </source>
</evidence>
<dbReference type="GO" id="GO:0005524">
    <property type="term" value="F:ATP binding"/>
    <property type="evidence" value="ECO:0007669"/>
    <property type="project" value="UniProtKB-KW"/>
</dbReference>
<organism evidence="6">
    <name type="scientific">marine sediment metagenome</name>
    <dbReference type="NCBI Taxonomy" id="412755"/>
    <lineage>
        <taxon>unclassified sequences</taxon>
        <taxon>metagenomes</taxon>
        <taxon>ecological metagenomes</taxon>
    </lineage>
</organism>
<comment type="caution">
    <text evidence="6">The sequence shown here is derived from an EMBL/GenBank/DDBJ whole genome shotgun (WGS) entry which is preliminary data.</text>
</comment>
<reference evidence="6" key="1">
    <citation type="journal article" date="2014" name="Front. Microbiol.">
        <title>High frequency of phylogenetically diverse reductive dehalogenase-homologous genes in deep subseafloor sedimentary metagenomes.</title>
        <authorList>
            <person name="Kawai M."/>
            <person name="Futagami T."/>
            <person name="Toyoda A."/>
            <person name="Takaki Y."/>
            <person name="Nishi S."/>
            <person name="Hori S."/>
            <person name="Arai W."/>
            <person name="Tsubouchi T."/>
            <person name="Morono Y."/>
            <person name="Uchiyama I."/>
            <person name="Ito T."/>
            <person name="Fujiyama A."/>
            <person name="Inagaki F."/>
            <person name="Takami H."/>
        </authorList>
    </citation>
    <scope>NUCLEOTIDE SEQUENCE</scope>
    <source>
        <strain evidence="6">Expedition CK06-06</strain>
    </source>
</reference>
<dbReference type="Gene3D" id="3.30.1280.10">
    <property type="entry name" value="Phosphoribosylformylglycinamidine synthase subunit PurS"/>
    <property type="match status" value="1"/>
</dbReference>
<keyword evidence="5" id="KW-0067">ATP-binding</keyword>
<dbReference type="Pfam" id="PF02700">
    <property type="entry name" value="PurS"/>
    <property type="match status" value="1"/>
</dbReference>
<evidence type="ECO:0000256" key="5">
    <source>
        <dbReference type="ARBA" id="ARBA00022840"/>
    </source>
</evidence>
<protein>
    <submittedName>
        <fullName evidence="6">Uncharacterized protein</fullName>
    </submittedName>
</protein>
<dbReference type="PANTHER" id="PTHR34696">
    <property type="entry name" value="PHOSPHORIBOSYLFORMYLGLYCINAMIDINE SYNTHASE SUBUNIT PURS"/>
    <property type="match status" value="1"/>
</dbReference>
<keyword evidence="2" id="KW-0436">Ligase</keyword>
<proteinExistence type="inferred from homology"/>
<keyword evidence="1" id="KW-0963">Cytoplasm</keyword>
<dbReference type="EMBL" id="BARS01005209">
    <property type="protein sequence ID" value="GAF69829.1"/>
    <property type="molecule type" value="Genomic_DNA"/>
</dbReference>
<evidence type="ECO:0000256" key="1">
    <source>
        <dbReference type="ARBA" id="ARBA00022490"/>
    </source>
</evidence>